<reference evidence="1 2" key="1">
    <citation type="submission" date="2020-03" db="EMBL/GenBank/DDBJ databases">
        <title>Draft genome sequences of bacterial isolates from the female urobiome.</title>
        <authorList>
            <person name="Miller-Ensminger T."/>
            <person name="Wolfe A.J."/>
            <person name="Putonti C."/>
        </authorList>
    </citation>
    <scope>NUCLEOTIDE SEQUENCE [LARGE SCALE GENOMIC DNA]</scope>
    <source>
        <strain evidence="1 2">UMB8490</strain>
    </source>
</reference>
<protein>
    <submittedName>
        <fullName evidence="1">Uncharacterized protein</fullName>
    </submittedName>
</protein>
<accession>A0AAP7CCQ0</accession>
<proteinExistence type="predicted"/>
<name>A0AAP7CCQ0_9CORY</name>
<dbReference type="EMBL" id="JAAUVV010000007">
    <property type="protein sequence ID" value="NJJ03738.1"/>
    <property type="molecule type" value="Genomic_DNA"/>
</dbReference>
<evidence type="ECO:0000313" key="2">
    <source>
        <dbReference type="Proteomes" id="UP000591626"/>
    </source>
</evidence>
<evidence type="ECO:0000313" key="1">
    <source>
        <dbReference type="EMBL" id="NJJ03738.1"/>
    </source>
</evidence>
<dbReference type="RefSeq" id="WP_167616312.1">
    <property type="nucleotide sequence ID" value="NZ_JAAUVV010000007.1"/>
</dbReference>
<organism evidence="1 2">
    <name type="scientific">Corynebacterium coyleae</name>
    <dbReference type="NCBI Taxonomy" id="53374"/>
    <lineage>
        <taxon>Bacteria</taxon>
        <taxon>Bacillati</taxon>
        <taxon>Actinomycetota</taxon>
        <taxon>Actinomycetes</taxon>
        <taxon>Mycobacteriales</taxon>
        <taxon>Corynebacteriaceae</taxon>
        <taxon>Corynebacterium</taxon>
    </lineage>
</organism>
<gene>
    <name evidence="1" type="ORF">HC138_05140</name>
</gene>
<comment type="caution">
    <text evidence="1">The sequence shown here is derived from an EMBL/GenBank/DDBJ whole genome shotgun (WGS) entry which is preliminary data.</text>
</comment>
<dbReference type="AlphaFoldDB" id="A0AAP7CCQ0"/>
<sequence length="339" mass="37691">MNPFERALAAAPDYVPSYLSKVSPGDFSLIGDTWQIHARTYTGGDAVYGLRLGEDDTVESVTINGVLTRDIPELPQRPVTLLDWYDAIVYLDGCGREADRQDPRWHGDDLDSELQRAEHNVVEVSYTPVRLEAFADPKACEDYLNRVLSSSPVRVEVRELSWPGNATQTGLGDASLIADTGHPDAYSPGPYTTSIEPNQWYEILQDMGYASYVYAQYMDAAASTQPTQCGAATAYRISDLPEYVTFEPSAEYNWWALCFPDLNFMLKVSPDATLLYITVDNNGGSVVVENKHQVPYAKRHELQERFQRRWGHLADDSIPHTDAEIDAAIATALEAIGGK</sequence>
<dbReference type="Proteomes" id="UP000591626">
    <property type="component" value="Unassembled WGS sequence"/>
</dbReference>